<keyword evidence="2" id="KW-1185">Reference proteome</keyword>
<dbReference type="Proteomes" id="UP000796761">
    <property type="component" value="Unassembled WGS sequence"/>
</dbReference>
<protein>
    <submittedName>
        <fullName evidence="1">Uncharacterized protein</fullName>
    </submittedName>
</protein>
<gene>
    <name evidence="1" type="ORF">HGM15179_001388</name>
</gene>
<proteinExistence type="predicted"/>
<reference evidence="1" key="1">
    <citation type="submission" date="2019-04" db="EMBL/GenBank/DDBJ databases">
        <title>Genome assembly of Zosterops borbonicus 15179.</title>
        <authorList>
            <person name="Leroy T."/>
            <person name="Anselmetti Y."/>
            <person name="Tilak M.-K."/>
            <person name="Nabholz B."/>
        </authorList>
    </citation>
    <scope>NUCLEOTIDE SEQUENCE</scope>
    <source>
        <strain evidence="1">HGM_15179</strain>
        <tissue evidence="1">Muscle</tissue>
    </source>
</reference>
<dbReference type="EMBL" id="SWJQ01000021">
    <property type="protein sequence ID" value="TRZ25802.1"/>
    <property type="molecule type" value="Genomic_DNA"/>
</dbReference>
<accession>A0A8K1LTS8</accession>
<evidence type="ECO:0000313" key="2">
    <source>
        <dbReference type="Proteomes" id="UP000796761"/>
    </source>
</evidence>
<sequence length="154" mass="17743">MQKLLEISKEIKSFLRSKLYLRFADDPKGNKKSFCYNSKSKRLKTGNVVFFLNGANDLAMETDEVWHPEPVLPQTYHQGLTSRFSVLRTDGGEPETGEDQVRDYMENLTHKHSWDQQSCIQAVEGAVWFHCNTALLALKYGGHRSLHNHQSIFQ</sequence>
<dbReference type="AlphaFoldDB" id="A0A8K1LTS8"/>
<organism evidence="1 2">
    <name type="scientific">Zosterops borbonicus</name>
    <dbReference type="NCBI Taxonomy" id="364589"/>
    <lineage>
        <taxon>Eukaryota</taxon>
        <taxon>Metazoa</taxon>
        <taxon>Chordata</taxon>
        <taxon>Craniata</taxon>
        <taxon>Vertebrata</taxon>
        <taxon>Euteleostomi</taxon>
        <taxon>Archelosauria</taxon>
        <taxon>Archosauria</taxon>
        <taxon>Dinosauria</taxon>
        <taxon>Saurischia</taxon>
        <taxon>Theropoda</taxon>
        <taxon>Coelurosauria</taxon>
        <taxon>Aves</taxon>
        <taxon>Neognathae</taxon>
        <taxon>Neoaves</taxon>
        <taxon>Telluraves</taxon>
        <taxon>Australaves</taxon>
        <taxon>Passeriformes</taxon>
        <taxon>Sylvioidea</taxon>
        <taxon>Zosteropidae</taxon>
        <taxon>Zosterops</taxon>
    </lineage>
</organism>
<comment type="caution">
    <text evidence="1">The sequence shown here is derived from an EMBL/GenBank/DDBJ whole genome shotgun (WGS) entry which is preliminary data.</text>
</comment>
<name>A0A8K1LTS8_9PASS</name>
<evidence type="ECO:0000313" key="1">
    <source>
        <dbReference type="EMBL" id="TRZ25802.1"/>
    </source>
</evidence>